<protein>
    <recommendedName>
        <fullName evidence="1">Integrase catalytic domain-containing protein</fullName>
    </recommendedName>
</protein>
<dbReference type="InterPro" id="IPR036397">
    <property type="entry name" value="RNaseH_sf"/>
</dbReference>
<dbReference type="GO" id="GO:0003676">
    <property type="term" value="F:nucleic acid binding"/>
    <property type="evidence" value="ECO:0007669"/>
    <property type="project" value="InterPro"/>
</dbReference>
<organism evidence="2 3">
    <name type="scientific">Mytilus galloprovincialis</name>
    <name type="common">Mediterranean mussel</name>
    <dbReference type="NCBI Taxonomy" id="29158"/>
    <lineage>
        <taxon>Eukaryota</taxon>
        <taxon>Metazoa</taxon>
        <taxon>Spiralia</taxon>
        <taxon>Lophotrochozoa</taxon>
        <taxon>Mollusca</taxon>
        <taxon>Bivalvia</taxon>
        <taxon>Autobranchia</taxon>
        <taxon>Pteriomorphia</taxon>
        <taxon>Mytilida</taxon>
        <taxon>Mytiloidea</taxon>
        <taxon>Mytilidae</taxon>
        <taxon>Mytilinae</taxon>
        <taxon>Mytilus</taxon>
    </lineage>
</organism>
<keyword evidence="3" id="KW-1185">Reference proteome</keyword>
<dbReference type="Gene3D" id="3.30.420.10">
    <property type="entry name" value="Ribonuclease H-like superfamily/Ribonuclease H"/>
    <property type="match status" value="1"/>
</dbReference>
<dbReference type="InterPro" id="IPR001584">
    <property type="entry name" value="Integrase_cat-core"/>
</dbReference>
<dbReference type="PANTHER" id="PTHR47331:SF1">
    <property type="entry name" value="GAG-LIKE PROTEIN"/>
    <property type="match status" value="1"/>
</dbReference>
<accession>A0A8B6GSX7</accession>
<dbReference type="PANTHER" id="PTHR47331">
    <property type="entry name" value="PHD-TYPE DOMAIN-CONTAINING PROTEIN"/>
    <property type="match status" value="1"/>
</dbReference>
<evidence type="ECO:0000313" key="2">
    <source>
        <dbReference type="EMBL" id="VDI68568.1"/>
    </source>
</evidence>
<reference evidence="2" key="1">
    <citation type="submission" date="2018-11" db="EMBL/GenBank/DDBJ databases">
        <authorList>
            <person name="Alioto T."/>
            <person name="Alioto T."/>
        </authorList>
    </citation>
    <scope>NUCLEOTIDE SEQUENCE</scope>
</reference>
<dbReference type="EMBL" id="UYJE01008926">
    <property type="protein sequence ID" value="VDI68568.1"/>
    <property type="molecule type" value="Genomic_DNA"/>
</dbReference>
<dbReference type="AlphaFoldDB" id="A0A8B6GSX7"/>
<dbReference type="Proteomes" id="UP000596742">
    <property type="component" value="Unassembled WGS sequence"/>
</dbReference>
<sequence length="233" mass="27091">MYSDNGTNLVSGDSELRKSIKEWNQSKIGRHMLQQEIEWHFNPPLASHMGGSWERLIRSTRTILKALVKEQLLNDEQLLTLMAEVEKILNDRPITPVSDDPNDPSVLTPNMLLLMKSNSCIPSGIFKKTDIYARRWWKQVQYLANVFWRRWIREYLPTLQMRPKWQRPNTDIRKGDIVLVAEVNVQRGQWPLGRVTEVKVGRDGHVRSCVVKTHKSELVRPITKLCLLEGSDL</sequence>
<dbReference type="OrthoDB" id="10050666at2759"/>
<gene>
    <name evidence="2" type="ORF">MGAL_10B093152</name>
</gene>
<evidence type="ECO:0000313" key="3">
    <source>
        <dbReference type="Proteomes" id="UP000596742"/>
    </source>
</evidence>
<dbReference type="InterPro" id="IPR040676">
    <property type="entry name" value="DUF5641"/>
</dbReference>
<feature type="domain" description="Integrase catalytic" evidence="1">
    <location>
        <begin position="1"/>
        <end position="117"/>
    </location>
</feature>
<comment type="caution">
    <text evidence="2">The sequence shown here is derived from an EMBL/GenBank/DDBJ whole genome shotgun (WGS) entry which is preliminary data.</text>
</comment>
<proteinExistence type="predicted"/>
<dbReference type="GO" id="GO:0015074">
    <property type="term" value="P:DNA integration"/>
    <property type="evidence" value="ECO:0007669"/>
    <property type="project" value="InterPro"/>
</dbReference>
<dbReference type="Pfam" id="PF18701">
    <property type="entry name" value="DUF5641"/>
    <property type="match status" value="1"/>
</dbReference>
<name>A0A8B6GSX7_MYTGA</name>
<dbReference type="PROSITE" id="PS50994">
    <property type="entry name" value="INTEGRASE"/>
    <property type="match status" value="1"/>
</dbReference>
<evidence type="ECO:0000259" key="1">
    <source>
        <dbReference type="PROSITE" id="PS50994"/>
    </source>
</evidence>